<sequence length="142" mass="16085">WERVESFTFPPGYSKTFQYTTGMKTTDQESMTRTTSMSIGADAGFQFKQKTASISTNFTTSLEVTKSHTTEQMTEHIVTETYTNPLQTTVGWTKYILVNKYHLLRTDGSQVDIAWKVTDPNTTRITTYPDAGKLKSFPVLCN</sequence>
<organism evidence="1 2">
    <name type="scientific">Bacillus cereus</name>
    <dbReference type="NCBI Taxonomy" id="1396"/>
    <lineage>
        <taxon>Bacteria</taxon>
        <taxon>Bacillati</taxon>
        <taxon>Bacillota</taxon>
        <taxon>Bacilli</taxon>
        <taxon>Bacillales</taxon>
        <taxon>Bacillaceae</taxon>
        <taxon>Bacillus</taxon>
        <taxon>Bacillus cereus group</taxon>
    </lineage>
</organism>
<comment type="caution">
    <text evidence="1">The sequence shown here is derived from an EMBL/GenBank/DDBJ whole genome shotgun (WGS) entry which is preliminary data.</text>
</comment>
<dbReference type="Proteomes" id="UP000224413">
    <property type="component" value="Unassembled WGS sequence"/>
</dbReference>
<dbReference type="EMBL" id="NUWJ01000260">
    <property type="protein sequence ID" value="PFK08749.1"/>
    <property type="molecule type" value="Genomic_DNA"/>
</dbReference>
<name>A0A9X6ZX79_BACCE</name>
<evidence type="ECO:0000313" key="1">
    <source>
        <dbReference type="EMBL" id="PFK08749.1"/>
    </source>
</evidence>
<feature type="non-terminal residue" evidence="1">
    <location>
        <position position="142"/>
    </location>
</feature>
<gene>
    <name evidence="1" type="ORF">COI98_25785</name>
</gene>
<proteinExistence type="predicted"/>
<evidence type="ECO:0000313" key="2">
    <source>
        <dbReference type="Proteomes" id="UP000224413"/>
    </source>
</evidence>
<accession>A0A9X6ZX79</accession>
<reference evidence="1 2" key="1">
    <citation type="submission" date="2017-09" db="EMBL/GenBank/DDBJ databases">
        <title>Large-scale bioinformatics analysis of Bacillus genomes uncovers conserved roles of natural products in bacterial physiology.</title>
        <authorList>
            <consortium name="Agbiome Team Llc"/>
            <person name="Bleich R.M."/>
            <person name="Grubbs K.J."/>
            <person name="Santa Maria K.C."/>
            <person name="Allen S.E."/>
            <person name="Farag S."/>
            <person name="Shank E.A."/>
            <person name="Bowers A."/>
        </authorList>
    </citation>
    <scope>NUCLEOTIDE SEQUENCE [LARGE SCALE GENOMIC DNA]</scope>
    <source>
        <strain evidence="1 2">AFS083741</strain>
    </source>
</reference>
<feature type="non-terminal residue" evidence="1">
    <location>
        <position position="1"/>
    </location>
</feature>
<dbReference type="AlphaFoldDB" id="A0A9X6ZX79"/>
<protein>
    <submittedName>
        <fullName evidence="1">Insecticidal toxin</fullName>
    </submittedName>
</protein>